<gene>
    <name evidence="2" type="ORF">ENO77_05155</name>
</gene>
<dbReference type="EMBL" id="DSGT01000014">
    <property type="protein sequence ID" value="HEW53524.1"/>
    <property type="molecule type" value="Genomic_DNA"/>
</dbReference>
<evidence type="ECO:0000256" key="1">
    <source>
        <dbReference type="SAM" id="Phobius"/>
    </source>
</evidence>
<feature type="transmembrane region" description="Helical" evidence="1">
    <location>
        <begin position="109"/>
        <end position="127"/>
    </location>
</feature>
<feature type="transmembrane region" description="Helical" evidence="1">
    <location>
        <begin position="15"/>
        <end position="35"/>
    </location>
</feature>
<keyword evidence="1" id="KW-0812">Transmembrane</keyword>
<feature type="transmembrane region" description="Helical" evidence="1">
    <location>
        <begin position="179"/>
        <end position="210"/>
    </location>
</feature>
<evidence type="ECO:0008006" key="3">
    <source>
        <dbReference type="Google" id="ProtNLM"/>
    </source>
</evidence>
<proteinExistence type="predicted"/>
<name>A0A7C2ZQR7_9CREN</name>
<organism evidence="2">
    <name type="scientific">Ignisphaera aggregans</name>
    <dbReference type="NCBI Taxonomy" id="334771"/>
    <lineage>
        <taxon>Archaea</taxon>
        <taxon>Thermoproteota</taxon>
        <taxon>Thermoprotei</taxon>
        <taxon>Desulfurococcales</taxon>
        <taxon>Desulfurococcaceae</taxon>
        <taxon>Ignisphaera</taxon>
    </lineage>
</organism>
<protein>
    <recommendedName>
        <fullName evidence="3">DUF2029 domain-containing protein</fullName>
    </recommendedName>
</protein>
<keyword evidence="1" id="KW-0472">Membrane</keyword>
<dbReference type="AlphaFoldDB" id="A0A7C2ZQR7"/>
<evidence type="ECO:0000313" key="2">
    <source>
        <dbReference type="EMBL" id="HEW53524.1"/>
    </source>
</evidence>
<accession>A0A7C2ZQR7</accession>
<sequence>MPASPGFKKGVNSGSFILVFVCFLITSTISFYLHIPGKEPVFNNFGLAYSDIVSGVFNPIFKDIVTPYGDIDSKALSERWYDSDTASKLLRSNICPVPYKDYRFEYPPIVALLWYISTCIAIKVALPTSYTSIQYYSLVDSVANVHYYVQSAFIITFLVVLTIYMYRIALTLGISWKRVVMFLFLPSTVLYLVYNWDIIAAAFAIVSLYYLMHKKYLASGIALGLSISTKVIPAVFAFIIVYDMIQKVLRDKSFGNNLKLLWPRARHRLASLHRGCLCILYRVSKLYGATCSLVLRKLCL</sequence>
<comment type="caution">
    <text evidence="2">The sequence shown here is derived from an EMBL/GenBank/DDBJ whole genome shotgun (WGS) entry which is preliminary data.</text>
</comment>
<reference evidence="2" key="1">
    <citation type="journal article" date="2020" name="mSystems">
        <title>Genome- and Community-Level Interaction Insights into Carbon Utilization and Element Cycling Functions of Hydrothermarchaeota in Hydrothermal Sediment.</title>
        <authorList>
            <person name="Zhou Z."/>
            <person name="Liu Y."/>
            <person name="Xu W."/>
            <person name="Pan J."/>
            <person name="Luo Z.H."/>
            <person name="Li M."/>
        </authorList>
    </citation>
    <scope>NUCLEOTIDE SEQUENCE [LARGE SCALE GENOMIC DNA]</scope>
    <source>
        <strain evidence="2">SpSt-16</strain>
    </source>
</reference>
<feature type="transmembrane region" description="Helical" evidence="1">
    <location>
        <begin position="216"/>
        <end position="242"/>
    </location>
</feature>
<keyword evidence="1" id="KW-1133">Transmembrane helix</keyword>
<feature type="transmembrane region" description="Helical" evidence="1">
    <location>
        <begin position="147"/>
        <end position="167"/>
    </location>
</feature>